<gene>
    <name evidence="1" type="ORF">Cdeb_01319</name>
</gene>
<name>A0A420VDS8_9BACI</name>
<dbReference type="EMBL" id="AZRV01000035">
    <property type="protein sequence ID" value="RKO61824.1"/>
    <property type="molecule type" value="Genomic_DNA"/>
</dbReference>
<organism evidence="1 2">
    <name type="scientific">Caldibacillus debilis GB1</name>
    <dbReference type="NCBI Taxonomy" id="1339248"/>
    <lineage>
        <taxon>Bacteria</taxon>
        <taxon>Bacillati</taxon>
        <taxon>Bacillota</taxon>
        <taxon>Bacilli</taxon>
        <taxon>Bacillales</taxon>
        <taxon>Bacillaceae</taxon>
        <taxon>Caldibacillus</taxon>
    </lineage>
</organism>
<sequence>MINLVNLTPHHITIQLGDSVVVIPKSGTVARVATTERDAGNINGIPVVTQVFGEIEGLPDPAPNTKYIVSQIVLAAAKAAGRTDCLAPNTAKAIRDDQGHIIAVPGFVS</sequence>
<evidence type="ECO:0000313" key="1">
    <source>
        <dbReference type="EMBL" id="RKO61824.1"/>
    </source>
</evidence>
<keyword evidence="2" id="KW-1185">Reference proteome</keyword>
<dbReference type="AlphaFoldDB" id="A0A420VDS8"/>
<dbReference type="Proteomes" id="UP000286235">
    <property type="component" value="Unassembled WGS sequence"/>
</dbReference>
<dbReference type="RefSeq" id="WP_120669275.1">
    <property type="nucleotide sequence ID" value="NZ_AZRV01000035.1"/>
</dbReference>
<accession>A0A420VDS8</accession>
<comment type="caution">
    <text evidence="1">The sequence shown here is derived from an EMBL/GenBank/DDBJ whole genome shotgun (WGS) entry which is preliminary data.</text>
</comment>
<proteinExistence type="predicted"/>
<reference evidence="1 2" key="1">
    <citation type="submission" date="2013-12" db="EMBL/GenBank/DDBJ databases">
        <title>Genome and proteome characterization of Caldibacillus debilis GB1 derived from a cellulolytic aero-tolerant co-culture.</title>
        <authorList>
            <person name="Wushke S.T."/>
            <person name="Zhang X."/>
            <person name="Fristensky B."/>
            <person name="Wilkins J.A."/>
            <person name="Levin D.B."/>
            <person name="Sparling R."/>
        </authorList>
    </citation>
    <scope>NUCLEOTIDE SEQUENCE [LARGE SCALE GENOMIC DNA]</scope>
    <source>
        <strain evidence="1 2">GB1</strain>
    </source>
</reference>
<evidence type="ECO:0000313" key="2">
    <source>
        <dbReference type="Proteomes" id="UP000286235"/>
    </source>
</evidence>
<protein>
    <submittedName>
        <fullName evidence="1">Uncharacterized protein</fullName>
    </submittedName>
</protein>